<feature type="transmembrane region" description="Helical" evidence="1">
    <location>
        <begin position="12"/>
        <end position="33"/>
    </location>
</feature>
<feature type="transmembrane region" description="Helical" evidence="1">
    <location>
        <begin position="45"/>
        <end position="63"/>
    </location>
</feature>
<gene>
    <name evidence="2" type="ORF">GPUH_LOCUS9019</name>
</gene>
<evidence type="ECO:0000313" key="3">
    <source>
        <dbReference type="Proteomes" id="UP000271098"/>
    </source>
</evidence>
<name>A0A183DJX4_9BILA</name>
<dbReference type="EMBL" id="UYRT01028121">
    <property type="protein sequence ID" value="VDK67231.1"/>
    <property type="molecule type" value="Genomic_DNA"/>
</dbReference>
<keyword evidence="1" id="KW-0472">Membrane</keyword>
<dbReference type="WBParaSite" id="GPUH_0000902501-mRNA-1">
    <property type="protein sequence ID" value="GPUH_0000902501-mRNA-1"/>
    <property type="gene ID" value="GPUH_0000902501"/>
</dbReference>
<reference evidence="4" key="1">
    <citation type="submission" date="2016-06" db="UniProtKB">
        <authorList>
            <consortium name="WormBaseParasite"/>
        </authorList>
    </citation>
    <scope>IDENTIFICATION</scope>
</reference>
<evidence type="ECO:0000313" key="4">
    <source>
        <dbReference type="WBParaSite" id="GPUH_0000902501-mRNA-1"/>
    </source>
</evidence>
<keyword evidence="3" id="KW-1185">Reference proteome</keyword>
<accession>A0A183DJX4</accession>
<proteinExistence type="predicted"/>
<keyword evidence="1" id="KW-1133">Transmembrane helix</keyword>
<evidence type="ECO:0000313" key="2">
    <source>
        <dbReference type="EMBL" id="VDK67231.1"/>
    </source>
</evidence>
<evidence type="ECO:0000256" key="1">
    <source>
        <dbReference type="SAM" id="Phobius"/>
    </source>
</evidence>
<organism evidence="4">
    <name type="scientific">Gongylonema pulchrum</name>
    <dbReference type="NCBI Taxonomy" id="637853"/>
    <lineage>
        <taxon>Eukaryota</taxon>
        <taxon>Metazoa</taxon>
        <taxon>Ecdysozoa</taxon>
        <taxon>Nematoda</taxon>
        <taxon>Chromadorea</taxon>
        <taxon>Rhabditida</taxon>
        <taxon>Spirurina</taxon>
        <taxon>Spiruromorpha</taxon>
        <taxon>Spiruroidea</taxon>
        <taxon>Gongylonematidae</taxon>
        <taxon>Gongylonema</taxon>
    </lineage>
</organism>
<sequence length="71" mass="8155">MAIYFTRRLLNWTIRSLLVYMQLQELLMTAFVTSYPGSALNLDEYLSWGTSIVMLAAITTAPLRKWYSTSA</sequence>
<protein>
    <submittedName>
        <fullName evidence="4">Bestrophin homolog</fullName>
    </submittedName>
</protein>
<keyword evidence="1" id="KW-0812">Transmembrane</keyword>
<dbReference type="Proteomes" id="UP000271098">
    <property type="component" value="Unassembled WGS sequence"/>
</dbReference>
<reference evidence="2 3" key="2">
    <citation type="submission" date="2018-11" db="EMBL/GenBank/DDBJ databases">
        <authorList>
            <consortium name="Pathogen Informatics"/>
        </authorList>
    </citation>
    <scope>NUCLEOTIDE SEQUENCE [LARGE SCALE GENOMIC DNA]</scope>
</reference>
<dbReference type="AlphaFoldDB" id="A0A183DJX4"/>